<name>A0AAV2RZ38_MEGNR</name>
<evidence type="ECO:0000313" key="1">
    <source>
        <dbReference type="EMBL" id="CAL4149285.1"/>
    </source>
</evidence>
<comment type="caution">
    <text evidence="1">The sequence shown here is derived from an EMBL/GenBank/DDBJ whole genome shotgun (WGS) entry which is preliminary data.</text>
</comment>
<proteinExistence type="predicted"/>
<reference evidence="1 2" key="1">
    <citation type="submission" date="2024-05" db="EMBL/GenBank/DDBJ databases">
        <authorList>
            <person name="Wallberg A."/>
        </authorList>
    </citation>
    <scope>NUCLEOTIDE SEQUENCE [LARGE SCALE GENOMIC DNA]</scope>
</reference>
<evidence type="ECO:0000313" key="2">
    <source>
        <dbReference type="Proteomes" id="UP001497623"/>
    </source>
</evidence>
<dbReference type="EMBL" id="CAXKWB010036926">
    <property type="protein sequence ID" value="CAL4149285.1"/>
    <property type="molecule type" value="Genomic_DNA"/>
</dbReference>
<accession>A0AAV2RZ38</accession>
<gene>
    <name evidence="1" type="ORF">MNOR_LOCUS30367</name>
</gene>
<organism evidence="1 2">
    <name type="scientific">Meganyctiphanes norvegica</name>
    <name type="common">Northern krill</name>
    <name type="synonym">Thysanopoda norvegica</name>
    <dbReference type="NCBI Taxonomy" id="48144"/>
    <lineage>
        <taxon>Eukaryota</taxon>
        <taxon>Metazoa</taxon>
        <taxon>Ecdysozoa</taxon>
        <taxon>Arthropoda</taxon>
        <taxon>Crustacea</taxon>
        <taxon>Multicrustacea</taxon>
        <taxon>Malacostraca</taxon>
        <taxon>Eumalacostraca</taxon>
        <taxon>Eucarida</taxon>
        <taxon>Euphausiacea</taxon>
        <taxon>Euphausiidae</taxon>
        <taxon>Meganyctiphanes</taxon>
    </lineage>
</organism>
<dbReference type="Proteomes" id="UP001497623">
    <property type="component" value="Unassembled WGS sequence"/>
</dbReference>
<sequence length="294" mass="34616">MRISAQQTPASLQHLSGYALGYAVYKRLRVRWFRFGDKHLQFQILTSDQSEIHVFLRSKLINELKGMKLWWDGNDSVKGVNHLPVILQQEVRKKFCDILQIDLQVDERITISPLLNLLLELLFGYEAGKRYPDHWLELNVPELSFKELDAFENILNTLKPFYCEVLNLKGKRNRKSSEKEFLEYHQILKTVLQNSPRVWALLDISKTSLYPIIQSHASQLEVLSFLELSNEDFFPVFFKNQSEECVIEKIRRKKDTVISFPKLKIIGLPFEFDSYSHKVFLQAFIHCYPQIHTL</sequence>
<dbReference type="AlphaFoldDB" id="A0AAV2RZ38"/>
<protein>
    <submittedName>
        <fullName evidence="1">Uncharacterized protein</fullName>
    </submittedName>
</protein>
<keyword evidence="2" id="KW-1185">Reference proteome</keyword>
<feature type="non-terminal residue" evidence="1">
    <location>
        <position position="294"/>
    </location>
</feature>